<feature type="transmembrane region" description="Helical" evidence="1">
    <location>
        <begin position="653"/>
        <end position="677"/>
    </location>
</feature>
<feature type="transmembrane region" description="Helical" evidence="1">
    <location>
        <begin position="738"/>
        <end position="762"/>
    </location>
</feature>
<evidence type="ECO:0000256" key="1">
    <source>
        <dbReference type="SAM" id="Phobius"/>
    </source>
</evidence>
<evidence type="ECO:0000313" key="2">
    <source>
        <dbReference type="EMBL" id="EFC43947.1"/>
    </source>
</evidence>
<feature type="transmembrane region" description="Helical" evidence="1">
    <location>
        <begin position="587"/>
        <end position="609"/>
    </location>
</feature>
<gene>
    <name evidence="2" type="ORF">NAEGRDRAFT_49322</name>
</gene>
<dbReference type="RefSeq" id="XP_002676691.1">
    <property type="nucleotide sequence ID" value="XM_002676645.1"/>
</dbReference>
<keyword evidence="1" id="KW-0812">Transmembrane</keyword>
<dbReference type="KEGG" id="ngr:NAEGRDRAFT_49322"/>
<evidence type="ECO:0000313" key="3">
    <source>
        <dbReference type="Proteomes" id="UP000006671"/>
    </source>
</evidence>
<feature type="transmembrane region" description="Helical" evidence="1">
    <location>
        <begin position="630"/>
        <end position="647"/>
    </location>
</feature>
<sequence>MKYRQERSLISSPTWTLSLLLLFIVILYYCKHDVSSTTIITDDYQRMLNINDDDQLGSIGSGKTNPTNIKTVGEYSQPFSSHQSLDLTRLVEDDDASTNQVAASNSSQHVCPFILYGKHWDEYKTNSKNRNTKFNSERERMFNERVFLFNQTEWTFKFPEQKNPLTCPKFTLNKWRRYVPMVNPDENILYYLGKEVEFCKSYDKWTYEQKFLINGTIVVKNVTEYFNFGQVCDKLFCFPQNLLDLVRNDNFRYGLNFTELITNSTIFLNMFPQRVVLQFLEKWAISYDDNLEHDFDPQTLEVSQQLNKIMHQIVPFLPFNFTNLNQIAEYYTACNTCRDYNKYPVLPSRDVCIAIDFPFECNYGNRNSTNHLRDGYPLIEMVSRRNSIFRNVMNMTAEPLCYCPRPGSVKVNALGNDVIFSEVSFFSTKVASQCDVFTQFWYPLHDSKFLSIILVMLEILLNFLLFGIVLVPLLIQFTKEVFMKLRGKPFKIPKLRSILSNHDKTFAKIIEKNSQARNANKSTEFSNTLFMFTTSAYNKRSWKRILFDLRLYSALALQMGYLCFLASDILGTSSTIESPTEINTSESVMFLTGSGFTLIGTMPILAMWVDVMKKTENNSERISLKISIPLFLFMTFGVAGVVAYAITDYFSSFFSSAVFMLCLVVIFVCVIIGLFIYGFKIYWNLRKVSRINFFQFRFTRFLVASSFFVIFPAFYMVFDIATSIYQSESGLYPSNRFYYLYSPFITSIFLLAYGSSLIYVLFPSMKLLMESYRLFVYCTLCCCGKSPRVKAFMKKHQEYRDEYEGSWDNLSENGSVQVGRLPYLVTKSQKSLKSVEGTTFDDLSINLNHSSITINGENLQNLDAIPVDDSIYYENQIDSSPKTEKQKELSQPLL</sequence>
<feature type="transmembrane region" description="Helical" evidence="1">
    <location>
        <begin position="449"/>
        <end position="475"/>
    </location>
</feature>
<dbReference type="InParanoid" id="D2VGD8"/>
<organism evidence="3">
    <name type="scientific">Naegleria gruberi</name>
    <name type="common">Amoeba</name>
    <dbReference type="NCBI Taxonomy" id="5762"/>
    <lineage>
        <taxon>Eukaryota</taxon>
        <taxon>Discoba</taxon>
        <taxon>Heterolobosea</taxon>
        <taxon>Tetramitia</taxon>
        <taxon>Eutetramitia</taxon>
        <taxon>Vahlkampfiidae</taxon>
        <taxon>Naegleria</taxon>
    </lineage>
</organism>
<feature type="transmembrane region" description="Helical" evidence="1">
    <location>
        <begin position="12"/>
        <end position="29"/>
    </location>
</feature>
<dbReference type="GeneID" id="8850081"/>
<accession>D2VGD8</accession>
<keyword evidence="1" id="KW-0472">Membrane</keyword>
<keyword evidence="3" id="KW-1185">Reference proteome</keyword>
<dbReference type="OMA" id="PILAMWV"/>
<dbReference type="EMBL" id="GG738870">
    <property type="protein sequence ID" value="EFC43947.1"/>
    <property type="molecule type" value="Genomic_DNA"/>
</dbReference>
<keyword evidence="1" id="KW-1133">Transmembrane helix</keyword>
<dbReference type="AlphaFoldDB" id="D2VGD8"/>
<proteinExistence type="predicted"/>
<reference evidence="2 3" key="1">
    <citation type="journal article" date="2010" name="Cell">
        <title>The genome of Naegleria gruberi illuminates early eukaryotic versatility.</title>
        <authorList>
            <person name="Fritz-Laylin L.K."/>
            <person name="Prochnik S.E."/>
            <person name="Ginger M.L."/>
            <person name="Dacks J.B."/>
            <person name="Carpenter M.L."/>
            <person name="Field M.C."/>
            <person name="Kuo A."/>
            <person name="Paredez A."/>
            <person name="Chapman J."/>
            <person name="Pham J."/>
            <person name="Shu S."/>
            <person name="Neupane R."/>
            <person name="Cipriano M."/>
            <person name="Mancuso J."/>
            <person name="Tu H."/>
            <person name="Salamov A."/>
            <person name="Lindquist E."/>
            <person name="Shapiro H."/>
            <person name="Lucas S."/>
            <person name="Grigoriev I.V."/>
            <person name="Cande W.Z."/>
            <person name="Fulton C."/>
            <person name="Rokhsar D.S."/>
            <person name="Dawson S.C."/>
        </authorList>
    </citation>
    <scope>NUCLEOTIDE SEQUENCE [LARGE SCALE GENOMIC DNA]</scope>
    <source>
        <strain evidence="2 3">NEG-M</strain>
    </source>
</reference>
<name>D2VGD8_NAEGR</name>
<dbReference type="OrthoDB" id="10346118at2759"/>
<dbReference type="VEuPathDB" id="AmoebaDB:NAEGRDRAFT_49322"/>
<protein>
    <submittedName>
        <fullName evidence="2">Predicted protein</fullName>
    </submittedName>
</protein>
<dbReference type="Proteomes" id="UP000006671">
    <property type="component" value="Unassembled WGS sequence"/>
</dbReference>
<feature type="transmembrane region" description="Helical" evidence="1">
    <location>
        <begin position="549"/>
        <end position="567"/>
    </location>
</feature>
<feature type="transmembrane region" description="Helical" evidence="1">
    <location>
        <begin position="698"/>
        <end position="718"/>
    </location>
</feature>